<proteinExistence type="predicted"/>
<protein>
    <submittedName>
        <fullName evidence="2">Uncharacterized protein</fullName>
    </submittedName>
</protein>
<organism evidence="2 3">
    <name type="scientific">Colocasia esculenta</name>
    <name type="common">Wild taro</name>
    <name type="synonym">Arum esculentum</name>
    <dbReference type="NCBI Taxonomy" id="4460"/>
    <lineage>
        <taxon>Eukaryota</taxon>
        <taxon>Viridiplantae</taxon>
        <taxon>Streptophyta</taxon>
        <taxon>Embryophyta</taxon>
        <taxon>Tracheophyta</taxon>
        <taxon>Spermatophyta</taxon>
        <taxon>Magnoliopsida</taxon>
        <taxon>Liliopsida</taxon>
        <taxon>Araceae</taxon>
        <taxon>Aroideae</taxon>
        <taxon>Colocasieae</taxon>
        <taxon>Colocasia</taxon>
    </lineage>
</organism>
<evidence type="ECO:0000313" key="3">
    <source>
        <dbReference type="Proteomes" id="UP000652761"/>
    </source>
</evidence>
<feature type="compositionally biased region" description="Basic and acidic residues" evidence="1">
    <location>
        <begin position="433"/>
        <end position="443"/>
    </location>
</feature>
<name>A0A843XV50_COLES</name>
<dbReference type="Proteomes" id="UP000652761">
    <property type="component" value="Unassembled WGS sequence"/>
</dbReference>
<evidence type="ECO:0000256" key="1">
    <source>
        <dbReference type="SAM" id="MobiDB-lite"/>
    </source>
</evidence>
<feature type="compositionally biased region" description="Low complexity" evidence="1">
    <location>
        <begin position="416"/>
        <end position="432"/>
    </location>
</feature>
<dbReference type="EMBL" id="NMUH01014337">
    <property type="protein sequence ID" value="MQM22900.1"/>
    <property type="molecule type" value="Genomic_DNA"/>
</dbReference>
<feature type="region of interest" description="Disordered" evidence="1">
    <location>
        <begin position="416"/>
        <end position="449"/>
    </location>
</feature>
<sequence length="449" mass="48377">MISGSVGGYNAEYLSPKEQERFTFAKSKICGNKAVDVQNLEKSGMSSLVEALRRMQWMDVVTFTEVSYPDLVKAFFICLKSEADGSLVSTVKGTQIKIDYDLLHELFGVKTSGFSGIHFVNDEVKGLRIIGPVDVSGAVVEKMGQSIRSRNLKKSGFSVQDGIWSKTSVTEGEVIIGDFPEVQEQAAAAAVEEAAAAEQAAAVVQAAAVTVVASQAEVSKSPVVEMNSHSPEVQMEEGAAGTQQDVVMKEAPSQGEQSILEPEVSESVAEGHLEQIVLEDASAQGEQESVELPAPIQGEQVGIEEIPPPASVPVSEGTSASNINLEEPVIQQGKQKRVAHKRPRKSHRKVNLKPVMALLKAQGEILSSVQTSIQGILFLQGLVEFLLELLRADPQMFLGHQGLQLQGQQGLQLQGQQGHQLQGQQGHQLQGQQDHHLQSEKIKPKGKSP</sequence>
<keyword evidence="3" id="KW-1185">Reference proteome</keyword>
<evidence type="ECO:0000313" key="2">
    <source>
        <dbReference type="EMBL" id="MQM22900.1"/>
    </source>
</evidence>
<gene>
    <name evidence="2" type="ORF">Taro_055959</name>
</gene>
<dbReference type="AlphaFoldDB" id="A0A843XV50"/>
<accession>A0A843XV50</accession>
<comment type="caution">
    <text evidence="2">The sequence shown here is derived from an EMBL/GenBank/DDBJ whole genome shotgun (WGS) entry which is preliminary data.</text>
</comment>
<reference evidence="2" key="1">
    <citation type="submission" date="2017-07" db="EMBL/GenBank/DDBJ databases">
        <title>Taro Niue Genome Assembly and Annotation.</title>
        <authorList>
            <person name="Atibalentja N."/>
            <person name="Keating K."/>
            <person name="Fields C.J."/>
        </authorList>
    </citation>
    <scope>NUCLEOTIDE SEQUENCE</scope>
    <source>
        <strain evidence="2">Niue_2</strain>
        <tissue evidence="2">Leaf</tissue>
    </source>
</reference>